<feature type="signal peptide" evidence="2">
    <location>
        <begin position="1"/>
        <end position="20"/>
    </location>
</feature>
<feature type="region of interest" description="Disordered" evidence="1">
    <location>
        <begin position="21"/>
        <end position="129"/>
    </location>
</feature>
<dbReference type="RefSeq" id="WP_380072568.1">
    <property type="nucleotide sequence ID" value="NZ_JBHRTO010000001.1"/>
</dbReference>
<name>A0ABV7IWQ1_9RHOB</name>
<organism evidence="4 5">
    <name type="scientific">Cypionkella sinensis</name>
    <dbReference type="NCBI Taxonomy" id="1756043"/>
    <lineage>
        <taxon>Bacteria</taxon>
        <taxon>Pseudomonadati</taxon>
        <taxon>Pseudomonadota</taxon>
        <taxon>Alphaproteobacteria</taxon>
        <taxon>Rhodobacterales</taxon>
        <taxon>Paracoccaceae</taxon>
        <taxon>Cypionkella</taxon>
    </lineage>
</organism>
<evidence type="ECO:0000313" key="4">
    <source>
        <dbReference type="EMBL" id="MFC3180951.1"/>
    </source>
</evidence>
<reference evidence="5" key="1">
    <citation type="journal article" date="2019" name="Int. J. Syst. Evol. Microbiol.">
        <title>The Global Catalogue of Microorganisms (GCM) 10K type strain sequencing project: providing services to taxonomists for standard genome sequencing and annotation.</title>
        <authorList>
            <consortium name="The Broad Institute Genomics Platform"/>
            <consortium name="The Broad Institute Genome Sequencing Center for Infectious Disease"/>
            <person name="Wu L."/>
            <person name="Ma J."/>
        </authorList>
    </citation>
    <scope>NUCLEOTIDE SEQUENCE [LARGE SCALE GENOMIC DNA]</scope>
    <source>
        <strain evidence="5">KCTC 52039</strain>
    </source>
</reference>
<evidence type="ECO:0000256" key="2">
    <source>
        <dbReference type="SAM" id="SignalP"/>
    </source>
</evidence>
<feature type="compositionally biased region" description="Low complexity" evidence="1">
    <location>
        <begin position="57"/>
        <end position="67"/>
    </location>
</feature>
<accession>A0ABV7IWQ1</accession>
<protein>
    <submittedName>
        <fullName evidence="4">Extensin family protein</fullName>
    </submittedName>
</protein>
<feature type="compositionally biased region" description="Low complexity" evidence="1">
    <location>
        <begin position="33"/>
        <end position="45"/>
    </location>
</feature>
<gene>
    <name evidence="4" type="ORF">ACFOGH_08120</name>
</gene>
<feature type="domain" description="Extensin-like C-terminal" evidence="3">
    <location>
        <begin position="129"/>
        <end position="279"/>
    </location>
</feature>
<sequence length="279" mass="30012">MRAIGPLLLFCASLAGMAMAEAPATSPRPQQRPAAAVSAEPTPAAILRPRHRPDGLAAAPQPAPEAANTLQTATFSAMPRPHARPKGLVAADEQVADEEPQASQKPDKKQSRKGSVCGDPDIRGQEIPAITSKTKGCGISEPVRVTAINGVPFSQPATFDCDTARALKRWMREGMAPAFGNREVVQLHIFGSYMCRSRNNVRGAKISEHGRGKAVDIAGFVFSDGKEWTVERDYNKQIRRAQKAACGIFGTTLGPGSDGYHEDHLHFDTAERRGSAYCR</sequence>
<dbReference type="Proteomes" id="UP001595547">
    <property type="component" value="Unassembled WGS sequence"/>
</dbReference>
<feature type="chain" id="PRO_5047145413" evidence="2">
    <location>
        <begin position="21"/>
        <end position="279"/>
    </location>
</feature>
<dbReference type="EMBL" id="JBHRTO010000001">
    <property type="protein sequence ID" value="MFC3180951.1"/>
    <property type="molecule type" value="Genomic_DNA"/>
</dbReference>
<evidence type="ECO:0000313" key="5">
    <source>
        <dbReference type="Proteomes" id="UP001595547"/>
    </source>
</evidence>
<comment type="caution">
    <text evidence="4">The sequence shown here is derived from an EMBL/GenBank/DDBJ whole genome shotgun (WGS) entry which is preliminary data.</text>
</comment>
<evidence type="ECO:0000256" key="1">
    <source>
        <dbReference type="SAM" id="MobiDB-lite"/>
    </source>
</evidence>
<proteinExistence type="predicted"/>
<keyword evidence="5" id="KW-1185">Reference proteome</keyword>
<dbReference type="InterPro" id="IPR009683">
    <property type="entry name" value="Extensin-like_C"/>
</dbReference>
<dbReference type="Pfam" id="PF06904">
    <property type="entry name" value="Extensin-like_C"/>
    <property type="match status" value="1"/>
</dbReference>
<evidence type="ECO:0000259" key="3">
    <source>
        <dbReference type="Pfam" id="PF06904"/>
    </source>
</evidence>
<keyword evidence="2" id="KW-0732">Signal</keyword>